<gene>
    <name evidence="2" type="ORF">GCM10023322_16620</name>
</gene>
<name>A0ABP9RNG9_9ACTN</name>
<dbReference type="EMBL" id="BAABJQ010000004">
    <property type="protein sequence ID" value="GAA5181591.1"/>
    <property type="molecule type" value="Genomic_DNA"/>
</dbReference>
<feature type="domain" description="NAD(P)-binding" evidence="1">
    <location>
        <begin position="7"/>
        <end position="199"/>
    </location>
</feature>
<dbReference type="Gene3D" id="3.40.50.720">
    <property type="entry name" value="NAD(P)-binding Rossmann-like Domain"/>
    <property type="match status" value="1"/>
</dbReference>
<protein>
    <submittedName>
        <fullName evidence="2">SDR family oxidoreductase</fullName>
    </submittedName>
</protein>
<evidence type="ECO:0000313" key="3">
    <source>
        <dbReference type="Proteomes" id="UP001501570"/>
    </source>
</evidence>
<keyword evidence="3" id="KW-1185">Reference proteome</keyword>
<sequence>MKIAVFGATGGTGAHIVRQGLDAGHDVIAVVRDPARLGLPPSGRLTVLAAPVTDAEAILPAVEPADAIVSGLGPRPGDQAGICSTGTATIIQAMEKAGRARLVVISASGPYVDEGDGLLARYVAKPLLGRLLRDGFDDLRRMEQLVRASGLQWTIMRPPRLTNRASTGRYRTAVDRNTRGIRVSRADLATATLRVLDDPATAGHSIGVAN</sequence>
<evidence type="ECO:0000259" key="1">
    <source>
        <dbReference type="Pfam" id="PF13460"/>
    </source>
</evidence>
<comment type="caution">
    <text evidence="2">The sequence shown here is derived from an EMBL/GenBank/DDBJ whole genome shotgun (WGS) entry which is preliminary data.</text>
</comment>
<evidence type="ECO:0000313" key="2">
    <source>
        <dbReference type="EMBL" id="GAA5181591.1"/>
    </source>
</evidence>
<reference evidence="3" key="1">
    <citation type="journal article" date="2019" name="Int. J. Syst. Evol. Microbiol.">
        <title>The Global Catalogue of Microorganisms (GCM) 10K type strain sequencing project: providing services to taxonomists for standard genome sequencing and annotation.</title>
        <authorList>
            <consortium name="The Broad Institute Genomics Platform"/>
            <consortium name="The Broad Institute Genome Sequencing Center for Infectious Disease"/>
            <person name="Wu L."/>
            <person name="Ma J."/>
        </authorList>
    </citation>
    <scope>NUCLEOTIDE SEQUENCE [LARGE SCALE GENOMIC DNA]</scope>
    <source>
        <strain evidence="3">JCM 18304</strain>
    </source>
</reference>
<dbReference type="Pfam" id="PF13460">
    <property type="entry name" value="NAD_binding_10"/>
    <property type="match status" value="1"/>
</dbReference>
<dbReference type="RefSeq" id="WP_345627625.1">
    <property type="nucleotide sequence ID" value="NZ_BAABJQ010000004.1"/>
</dbReference>
<dbReference type="InterPro" id="IPR036291">
    <property type="entry name" value="NAD(P)-bd_dom_sf"/>
</dbReference>
<accession>A0ABP9RNG9</accession>
<dbReference type="InterPro" id="IPR016040">
    <property type="entry name" value="NAD(P)-bd_dom"/>
</dbReference>
<dbReference type="PANTHER" id="PTHR43355">
    <property type="entry name" value="FLAVIN REDUCTASE (NADPH)"/>
    <property type="match status" value="1"/>
</dbReference>
<dbReference type="SUPFAM" id="SSF51735">
    <property type="entry name" value="NAD(P)-binding Rossmann-fold domains"/>
    <property type="match status" value="1"/>
</dbReference>
<dbReference type="InterPro" id="IPR051606">
    <property type="entry name" value="Polyketide_Oxido-like"/>
</dbReference>
<dbReference type="Proteomes" id="UP001501570">
    <property type="component" value="Unassembled WGS sequence"/>
</dbReference>
<dbReference type="PANTHER" id="PTHR43355:SF2">
    <property type="entry name" value="FLAVIN REDUCTASE (NADPH)"/>
    <property type="match status" value="1"/>
</dbReference>
<proteinExistence type="predicted"/>
<organism evidence="2 3">
    <name type="scientific">Rugosimonospora acidiphila</name>
    <dbReference type="NCBI Taxonomy" id="556531"/>
    <lineage>
        <taxon>Bacteria</taxon>
        <taxon>Bacillati</taxon>
        <taxon>Actinomycetota</taxon>
        <taxon>Actinomycetes</taxon>
        <taxon>Micromonosporales</taxon>
        <taxon>Micromonosporaceae</taxon>
        <taxon>Rugosimonospora</taxon>
    </lineage>
</organism>